<evidence type="ECO:0000313" key="3">
    <source>
        <dbReference type="Proteomes" id="UP001286174"/>
    </source>
</evidence>
<protein>
    <submittedName>
        <fullName evidence="2">Uncharacterized protein</fullName>
    </submittedName>
</protein>
<sequence length="130" mass="14636">MIKKYWKLVLLTAATIGFIMVLDLCTKNGISEKWMNFLESFIGGIITLAGVVMTIEDQHKEEREERRIANMPVLSFDVMNASDTNGDRILTILENKRLSTSAFIQINGKGCLSKIPHFLIISTNKPAYSI</sequence>
<accession>A0AB35U672</accession>
<feature type="transmembrane region" description="Helical" evidence="1">
    <location>
        <begin position="6"/>
        <end position="25"/>
    </location>
</feature>
<dbReference type="RefSeq" id="WP_370596590.1">
    <property type="nucleotide sequence ID" value="NZ_JALBUR010000039.1"/>
</dbReference>
<comment type="caution">
    <text evidence="2">The sequence shown here is derived from an EMBL/GenBank/DDBJ whole genome shotgun (WGS) entry which is preliminary data.</text>
</comment>
<keyword evidence="1" id="KW-1133">Transmembrane helix</keyword>
<dbReference type="Proteomes" id="UP001286174">
    <property type="component" value="Unassembled WGS sequence"/>
</dbReference>
<reference evidence="2 3" key="1">
    <citation type="submission" date="2022-03" db="EMBL/GenBank/DDBJ databases">
        <title>Novel taxa within the pig intestine.</title>
        <authorList>
            <person name="Wylensek D."/>
            <person name="Bishof K."/>
            <person name="Afrizal A."/>
            <person name="Clavel T."/>
        </authorList>
    </citation>
    <scope>NUCLEOTIDE SEQUENCE [LARGE SCALE GENOMIC DNA]</scope>
    <source>
        <strain evidence="2 3">CLA-KB-P133</strain>
    </source>
</reference>
<feature type="transmembrane region" description="Helical" evidence="1">
    <location>
        <begin position="37"/>
        <end position="55"/>
    </location>
</feature>
<name>A0AB35U672_9FIRM</name>
<gene>
    <name evidence="2" type="ORF">MOZ60_10225</name>
</gene>
<evidence type="ECO:0000313" key="2">
    <source>
        <dbReference type="EMBL" id="MDX8420460.1"/>
    </source>
</evidence>
<keyword evidence="1" id="KW-0472">Membrane</keyword>
<dbReference type="AlphaFoldDB" id="A0AB35U672"/>
<evidence type="ECO:0000256" key="1">
    <source>
        <dbReference type="SAM" id="Phobius"/>
    </source>
</evidence>
<proteinExistence type="predicted"/>
<keyword evidence="1" id="KW-0812">Transmembrane</keyword>
<dbReference type="EMBL" id="JALBUR010000039">
    <property type="protein sequence ID" value="MDX8420460.1"/>
    <property type="molecule type" value="Genomic_DNA"/>
</dbReference>
<keyword evidence="3" id="KW-1185">Reference proteome</keyword>
<organism evidence="2 3">
    <name type="scientific">Grylomicrobium aquisgranensis</name>
    <dbReference type="NCBI Taxonomy" id="2926318"/>
    <lineage>
        <taxon>Bacteria</taxon>
        <taxon>Bacillati</taxon>
        <taxon>Bacillota</taxon>
        <taxon>Erysipelotrichia</taxon>
        <taxon>Erysipelotrichales</taxon>
        <taxon>Erysipelotrichaceae</taxon>
        <taxon>Grylomicrobium</taxon>
    </lineage>
</organism>